<evidence type="ECO:0000259" key="3">
    <source>
        <dbReference type="PROSITE" id="PS50075"/>
    </source>
</evidence>
<comment type="caution">
    <text evidence="4">The sequence shown here is derived from an EMBL/GenBank/DDBJ whole genome shotgun (WGS) entry which is preliminary data.</text>
</comment>
<dbReference type="EMBL" id="JAKJXP020000012">
    <property type="protein sequence ID" value="KAK7755567.1"/>
    <property type="molecule type" value="Genomic_DNA"/>
</dbReference>
<dbReference type="InterPro" id="IPR051414">
    <property type="entry name" value="Adenylate-forming_Reductase"/>
</dbReference>
<keyword evidence="2" id="KW-0597">Phosphoprotein</keyword>
<reference evidence="4 5" key="1">
    <citation type="submission" date="2024-02" db="EMBL/GenBank/DDBJ databases">
        <title>De novo assembly and annotation of 12 fungi associated with fruit tree decline syndrome in Ontario, Canada.</title>
        <authorList>
            <person name="Sulman M."/>
            <person name="Ellouze W."/>
            <person name="Ilyukhin E."/>
        </authorList>
    </citation>
    <scope>NUCLEOTIDE SEQUENCE [LARGE SCALE GENOMIC DNA]</scope>
    <source>
        <strain evidence="4 5">M11/M66-122</strain>
    </source>
</reference>
<dbReference type="PANTHER" id="PTHR43439">
    <property type="entry name" value="PHENYLACETATE-COENZYME A LIGASE"/>
    <property type="match status" value="1"/>
</dbReference>
<dbReference type="Gene3D" id="3.40.50.720">
    <property type="entry name" value="NAD(P)-binding Rossmann-like Domain"/>
    <property type="match status" value="1"/>
</dbReference>
<dbReference type="InterPro" id="IPR013120">
    <property type="entry name" value="FAR_NAD-bd"/>
</dbReference>
<dbReference type="SUPFAM" id="SSF56801">
    <property type="entry name" value="Acetyl-CoA synthetase-like"/>
    <property type="match status" value="1"/>
</dbReference>
<protein>
    <submittedName>
        <fullName evidence="4">Secondary metabolism biosynthetic enzyme</fullName>
    </submittedName>
</protein>
<sequence length="838" mass="92049">MGGAIPYGNVVITPATSPIPTAQAVVDALKQTPADVALLVPSVVAELAQNPDLLDYCAAHLEAIIYIGGDLPQDIGDRVAAKVYLRCLWGATEAGIVPQLLPPELHPSTPFGRSLWRYIRFHPCVGAIFDPVAEGVHELVIRRDKTIADTQPCFTIPGLDQLEEYRTKDLFEQHPSIPDLWRWRARADDIIVFLNGEKTNPISMEQHIMGNNPELSGALVIGAQRFQAALLIEPVSKNPLTTAEQAALIERIWPSVDEANRSAPAHARVEKSFILVVPPDRPFIRAGKGTFMRGPSISQYNGEIERLYANADIIPEDHEDRASDAIWHTPDLDAVADELRQQICTVTGWSELDDDDSFFDRGMDSLQGLQLTRALRRTFRHHDFALSTVYKNPSISQLASAIVTRKSDEDEIKTLEALLATYRGLIQQIPVPQKDRDSSKRPSESINILLTGSTGTVGTYLLFALLECDKIGRVFCLNRRDDGGRKIQHERFAALGLPVTRLMNGDNPVTFIKAVVQGPSLGLDNTTYEMLRTQVDLVIDAAWPVNFNLALTEFRPQLAGLVNLLSLAAASTAPAARVVFISSIAAVGGHTDGPPPEEVLSSLETPAPLGYGRAKFLAELLMDAAAQHLGHAVPTTIVRIGQVAGPVRRRGLWNPREWFPSMVLSSLHLGQVPDNLGPRFDSVDLVPVDILADVIVELVTATEITTVVGGSAATTVFNIRNANIVPWRSLLPAVTDATVPPLQVVSPATWLAALRTSCDMGDTKGLAYENPAIKLLDFFGSLWVPDKEAQGIPPRPQAMSVERALAASPALRRLEPIRIEWMRKWVEEWLDMRKKRDY</sequence>
<dbReference type="SUPFAM" id="SSF47336">
    <property type="entry name" value="ACP-like"/>
    <property type="match status" value="1"/>
</dbReference>
<dbReference type="GO" id="GO:0031177">
    <property type="term" value="F:phosphopantetheine binding"/>
    <property type="evidence" value="ECO:0007669"/>
    <property type="project" value="InterPro"/>
</dbReference>
<keyword evidence="1" id="KW-0596">Phosphopantetheine</keyword>
<organism evidence="4 5">
    <name type="scientific">Diatrype stigma</name>
    <dbReference type="NCBI Taxonomy" id="117547"/>
    <lineage>
        <taxon>Eukaryota</taxon>
        <taxon>Fungi</taxon>
        <taxon>Dikarya</taxon>
        <taxon>Ascomycota</taxon>
        <taxon>Pezizomycotina</taxon>
        <taxon>Sordariomycetes</taxon>
        <taxon>Xylariomycetidae</taxon>
        <taxon>Xylariales</taxon>
        <taxon>Diatrypaceae</taxon>
        <taxon>Diatrype</taxon>
    </lineage>
</organism>
<dbReference type="Pfam" id="PF00550">
    <property type="entry name" value="PP-binding"/>
    <property type="match status" value="1"/>
</dbReference>
<dbReference type="InterPro" id="IPR009081">
    <property type="entry name" value="PP-bd_ACP"/>
</dbReference>
<gene>
    <name evidence="4" type="ORF">SLS62_002501</name>
</gene>
<name>A0AAN9YUZ2_9PEZI</name>
<dbReference type="Pfam" id="PF07993">
    <property type="entry name" value="NAD_binding_4"/>
    <property type="match status" value="1"/>
</dbReference>
<accession>A0AAN9YUZ2</accession>
<evidence type="ECO:0000313" key="5">
    <source>
        <dbReference type="Proteomes" id="UP001320420"/>
    </source>
</evidence>
<keyword evidence="5" id="KW-1185">Reference proteome</keyword>
<evidence type="ECO:0000313" key="4">
    <source>
        <dbReference type="EMBL" id="KAK7755567.1"/>
    </source>
</evidence>
<proteinExistence type="predicted"/>
<dbReference type="SMART" id="SM00823">
    <property type="entry name" value="PKS_PP"/>
    <property type="match status" value="1"/>
</dbReference>
<evidence type="ECO:0000256" key="2">
    <source>
        <dbReference type="ARBA" id="ARBA00022553"/>
    </source>
</evidence>
<feature type="domain" description="Carrier" evidence="3">
    <location>
        <begin position="330"/>
        <end position="406"/>
    </location>
</feature>
<dbReference type="InterPro" id="IPR020806">
    <property type="entry name" value="PKS_PP-bd"/>
</dbReference>
<dbReference type="Pfam" id="PF23562">
    <property type="entry name" value="AMP-binding_C_3"/>
    <property type="match status" value="1"/>
</dbReference>
<dbReference type="Gene3D" id="1.10.1200.10">
    <property type="entry name" value="ACP-like"/>
    <property type="match status" value="1"/>
</dbReference>
<dbReference type="PANTHER" id="PTHR43439:SF2">
    <property type="entry name" value="ENZYME, PUTATIVE (JCVI)-RELATED"/>
    <property type="match status" value="1"/>
</dbReference>
<dbReference type="Gene3D" id="3.40.50.12780">
    <property type="entry name" value="N-terminal domain of ligase-like"/>
    <property type="match status" value="1"/>
</dbReference>
<dbReference type="InterPro" id="IPR036736">
    <property type="entry name" value="ACP-like_sf"/>
</dbReference>
<dbReference type="SUPFAM" id="SSF51735">
    <property type="entry name" value="NAD(P)-binding Rossmann-fold domains"/>
    <property type="match status" value="1"/>
</dbReference>
<dbReference type="InterPro" id="IPR042099">
    <property type="entry name" value="ANL_N_sf"/>
</dbReference>
<dbReference type="AlphaFoldDB" id="A0AAN9YUZ2"/>
<evidence type="ECO:0000256" key="1">
    <source>
        <dbReference type="ARBA" id="ARBA00022450"/>
    </source>
</evidence>
<dbReference type="PROSITE" id="PS50075">
    <property type="entry name" value="CARRIER"/>
    <property type="match status" value="1"/>
</dbReference>
<dbReference type="InterPro" id="IPR036291">
    <property type="entry name" value="NAD(P)-bd_dom_sf"/>
</dbReference>
<dbReference type="Proteomes" id="UP001320420">
    <property type="component" value="Unassembled WGS sequence"/>
</dbReference>